<dbReference type="InterPro" id="IPR029044">
    <property type="entry name" value="Nucleotide-diphossugar_trans"/>
</dbReference>
<keyword evidence="2" id="KW-0808">Transferase</keyword>
<proteinExistence type="predicted"/>
<dbReference type="Gene3D" id="3.90.550.10">
    <property type="entry name" value="Spore Coat Polysaccharide Biosynthesis Protein SpsA, Chain A"/>
    <property type="match status" value="1"/>
</dbReference>
<organism evidence="2 3">
    <name type="scientific">Thermoflexus hugenholtzii JAD2</name>
    <dbReference type="NCBI Taxonomy" id="877466"/>
    <lineage>
        <taxon>Bacteria</taxon>
        <taxon>Bacillati</taxon>
        <taxon>Chloroflexota</taxon>
        <taxon>Thermoflexia</taxon>
        <taxon>Thermoflexales</taxon>
        <taxon>Thermoflexaceae</taxon>
        <taxon>Thermoflexus</taxon>
    </lineage>
</organism>
<dbReference type="AlphaFoldDB" id="A0A212RM84"/>
<keyword evidence="3" id="KW-1185">Reference proteome</keyword>
<reference evidence="3" key="1">
    <citation type="submission" date="2017-06" db="EMBL/GenBank/DDBJ databases">
        <authorList>
            <person name="Varghese N."/>
            <person name="Submissions S."/>
        </authorList>
    </citation>
    <scope>NUCLEOTIDE SEQUENCE [LARGE SCALE GENOMIC DNA]</scope>
    <source>
        <strain evidence="3">JAD2</strain>
    </source>
</reference>
<evidence type="ECO:0000259" key="1">
    <source>
        <dbReference type="Pfam" id="PF00535"/>
    </source>
</evidence>
<dbReference type="Pfam" id="PF00535">
    <property type="entry name" value="Glycos_transf_2"/>
    <property type="match status" value="1"/>
</dbReference>
<dbReference type="RefSeq" id="WP_088572196.1">
    <property type="nucleotide sequence ID" value="NZ_FYEK01000071.1"/>
</dbReference>
<accession>A0A212RM84</accession>
<name>A0A212RM84_9CHLR</name>
<dbReference type="Proteomes" id="UP000197025">
    <property type="component" value="Unassembled WGS sequence"/>
</dbReference>
<dbReference type="InParanoid" id="A0A212RM84"/>
<gene>
    <name evidence="2" type="ORF">SAMN02746019_00019450</name>
</gene>
<dbReference type="SUPFAM" id="SSF53448">
    <property type="entry name" value="Nucleotide-diphospho-sugar transferases"/>
    <property type="match status" value="1"/>
</dbReference>
<evidence type="ECO:0000313" key="3">
    <source>
        <dbReference type="Proteomes" id="UP000197025"/>
    </source>
</evidence>
<dbReference type="EMBL" id="FYEK01000071">
    <property type="protein sequence ID" value="SNB73651.1"/>
    <property type="molecule type" value="Genomic_DNA"/>
</dbReference>
<dbReference type="InterPro" id="IPR050256">
    <property type="entry name" value="Glycosyltransferase_2"/>
</dbReference>
<feature type="domain" description="Glycosyltransferase 2-like" evidence="1">
    <location>
        <begin position="9"/>
        <end position="177"/>
    </location>
</feature>
<protein>
    <submittedName>
        <fullName evidence="2">Dolichol-phosphate mannosyltransferase</fullName>
    </submittedName>
</protein>
<dbReference type="GO" id="GO:0016757">
    <property type="term" value="F:glycosyltransferase activity"/>
    <property type="evidence" value="ECO:0007669"/>
    <property type="project" value="UniProtKB-KW"/>
</dbReference>
<dbReference type="OrthoDB" id="9810303at2"/>
<sequence length="260" mass="28998">MPSEIRYTLIIPCYNEAETIPHLREALRPVIEQLKSDGGVEVLFVDDGSTDGTGDLLRAIFAGWPFVRILSHPHNRGLGAALRTGFQAARGEIVITTDSDGTYPFEETLTLLRHLRENVDLVTASPYAPGGGIEGVPPWRQLFSFGASFLYRLILHSPVRTYTALFRAYRRRVLEAISIESDGYVAVAEIMAKAIRRGFRVAEYPTTLRVRRFGRSKMKILRTILAHLRLMAHLIFPVRAAPSLPTGPLQMADKESGGLR</sequence>
<dbReference type="InterPro" id="IPR001173">
    <property type="entry name" value="Glyco_trans_2-like"/>
</dbReference>
<evidence type="ECO:0000313" key="2">
    <source>
        <dbReference type="EMBL" id="SNB73651.1"/>
    </source>
</evidence>
<dbReference type="PANTHER" id="PTHR48090:SF7">
    <property type="entry name" value="RFBJ PROTEIN"/>
    <property type="match status" value="1"/>
</dbReference>
<keyword evidence="2" id="KW-0328">Glycosyltransferase</keyword>
<dbReference type="PANTHER" id="PTHR48090">
    <property type="entry name" value="UNDECAPRENYL-PHOSPHATE 4-DEOXY-4-FORMAMIDO-L-ARABINOSE TRANSFERASE-RELATED"/>
    <property type="match status" value="1"/>
</dbReference>